<dbReference type="PANTHER" id="PTHR30055">
    <property type="entry name" value="HTH-TYPE TRANSCRIPTIONAL REGULATOR RUTR"/>
    <property type="match status" value="1"/>
</dbReference>
<comment type="caution">
    <text evidence="6">The sequence shown here is derived from an EMBL/GenBank/DDBJ whole genome shotgun (WGS) entry which is preliminary data.</text>
</comment>
<dbReference type="SUPFAM" id="SSF48498">
    <property type="entry name" value="Tetracyclin repressor-like, C-terminal domain"/>
    <property type="match status" value="1"/>
</dbReference>
<evidence type="ECO:0000313" key="6">
    <source>
        <dbReference type="EMBL" id="GAA3386601.1"/>
    </source>
</evidence>
<keyword evidence="1" id="KW-0805">Transcription regulation</keyword>
<evidence type="ECO:0000256" key="2">
    <source>
        <dbReference type="ARBA" id="ARBA00023125"/>
    </source>
</evidence>
<evidence type="ECO:0000259" key="5">
    <source>
        <dbReference type="PROSITE" id="PS50977"/>
    </source>
</evidence>
<evidence type="ECO:0000256" key="4">
    <source>
        <dbReference type="PROSITE-ProRule" id="PRU00335"/>
    </source>
</evidence>
<keyword evidence="7" id="KW-1185">Reference proteome</keyword>
<dbReference type="InterPro" id="IPR004111">
    <property type="entry name" value="Repressor_TetR_C"/>
</dbReference>
<protein>
    <recommendedName>
        <fullName evidence="5">HTH tetR-type domain-containing protein</fullName>
    </recommendedName>
</protein>
<feature type="DNA-binding region" description="H-T-H motif" evidence="4">
    <location>
        <begin position="29"/>
        <end position="48"/>
    </location>
</feature>
<dbReference type="Gene3D" id="1.10.357.10">
    <property type="entry name" value="Tetracycline Repressor, domain 2"/>
    <property type="match status" value="1"/>
</dbReference>
<dbReference type="InterPro" id="IPR009057">
    <property type="entry name" value="Homeodomain-like_sf"/>
</dbReference>
<evidence type="ECO:0000256" key="1">
    <source>
        <dbReference type="ARBA" id="ARBA00023015"/>
    </source>
</evidence>
<proteinExistence type="predicted"/>
<organism evidence="6 7">
    <name type="scientific">Cryptosporangium minutisporangium</name>
    <dbReference type="NCBI Taxonomy" id="113569"/>
    <lineage>
        <taxon>Bacteria</taxon>
        <taxon>Bacillati</taxon>
        <taxon>Actinomycetota</taxon>
        <taxon>Actinomycetes</taxon>
        <taxon>Cryptosporangiales</taxon>
        <taxon>Cryptosporangiaceae</taxon>
        <taxon>Cryptosporangium</taxon>
    </lineage>
</organism>
<dbReference type="PROSITE" id="PS50977">
    <property type="entry name" value="HTH_TETR_2"/>
    <property type="match status" value="1"/>
</dbReference>
<keyword evidence="2 4" id="KW-0238">DNA-binding</keyword>
<name>A0ABP6SWZ5_9ACTN</name>
<keyword evidence="3" id="KW-0804">Transcription</keyword>
<dbReference type="Proteomes" id="UP001501676">
    <property type="component" value="Unassembled WGS sequence"/>
</dbReference>
<dbReference type="Pfam" id="PF02909">
    <property type="entry name" value="TetR_C_1"/>
    <property type="match status" value="1"/>
</dbReference>
<feature type="domain" description="HTH tetR-type" evidence="5">
    <location>
        <begin position="6"/>
        <end position="66"/>
    </location>
</feature>
<dbReference type="Pfam" id="PF00440">
    <property type="entry name" value="TetR_N"/>
    <property type="match status" value="1"/>
</dbReference>
<sequence length="216" mass="22280">MPRQRTLSPTVITAAALQVGDRDGPKAMSMRRIAAELGCDPMALYRHFGDREALLDAVADQALADVVEPDADAPWDVRLREVLDGIRAAALRHPGIAAHIASRPPLGANGQRLGAAVLTALADAGLPPADVVRASQALVAYLAAALAMAVRAGERDPRWHQAARAVDALDAAGVDLPVVGSADQFEYGLRLLLAGIKAEAATKSGGHSANGAGEPG</sequence>
<dbReference type="SUPFAM" id="SSF46689">
    <property type="entry name" value="Homeodomain-like"/>
    <property type="match status" value="1"/>
</dbReference>
<accession>A0ABP6SWZ5</accession>
<dbReference type="InterPro" id="IPR036271">
    <property type="entry name" value="Tet_transcr_reg_TetR-rel_C_sf"/>
</dbReference>
<gene>
    <name evidence="6" type="ORF">GCM10020369_25070</name>
</gene>
<dbReference type="InterPro" id="IPR050109">
    <property type="entry name" value="HTH-type_TetR-like_transc_reg"/>
</dbReference>
<evidence type="ECO:0000313" key="7">
    <source>
        <dbReference type="Proteomes" id="UP001501676"/>
    </source>
</evidence>
<dbReference type="InterPro" id="IPR001647">
    <property type="entry name" value="HTH_TetR"/>
</dbReference>
<dbReference type="EMBL" id="BAAAYN010000017">
    <property type="protein sequence ID" value="GAA3386601.1"/>
    <property type="molecule type" value="Genomic_DNA"/>
</dbReference>
<reference evidence="7" key="1">
    <citation type="journal article" date="2019" name="Int. J. Syst. Evol. Microbiol.">
        <title>The Global Catalogue of Microorganisms (GCM) 10K type strain sequencing project: providing services to taxonomists for standard genome sequencing and annotation.</title>
        <authorList>
            <consortium name="The Broad Institute Genomics Platform"/>
            <consortium name="The Broad Institute Genome Sequencing Center for Infectious Disease"/>
            <person name="Wu L."/>
            <person name="Ma J."/>
        </authorList>
    </citation>
    <scope>NUCLEOTIDE SEQUENCE [LARGE SCALE GENOMIC DNA]</scope>
    <source>
        <strain evidence="7">JCM 9458</strain>
    </source>
</reference>
<evidence type="ECO:0000256" key="3">
    <source>
        <dbReference type="ARBA" id="ARBA00023163"/>
    </source>
</evidence>
<dbReference type="PANTHER" id="PTHR30055:SF151">
    <property type="entry name" value="TRANSCRIPTIONAL REGULATORY PROTEIN"/>
    <property type="match status" value="1"/>
</dbReference>
<dbReference type="RefSeq" id="WP_345728221.1">
    <property type="nucleotide sequence ID" value="NZ_BAAAYN010000017.1"/>
</dbReference>